<dbReference type="SUPFAM" id="SSF53223">
    <property type="entry name" value="Aminoacid dehydrogenase-like, N-terminal domain"/>
    <property type="match status" value="1"/>
</dbReference>
<dbReference type="GO" id="GO:0006538">
    <property type="term" value="P:L-glutamate catabolic process"/>
    <property type="evidence" value="ECO:0007669"/>
    <property type="project" value="InterPro"/>
</dbReference>
<dbReference type="InterPro" id="IPR028971">
    <property type="entry name" value="NAD-GDH_cat"/>
</dbReference>
<dbReference type="Pfam" id="PF21076">
    <property type="entry name" value="GDH_ACT2"/>
    <property type="match status" value="1"/>
</dbReference>
<keyword evidence="7" id="KW-1185">Reference proteome</keyword>
<dbReference type="InterPro" id="IPR036291">
    <property type="entry name" value="NAD(P)-bd_dom_sf"/>
</dbReference>
<evidence type="ECO:0000259" key="1">
    <source>
        <dbReference type="Pfam" id="PF05088"/>
    </source>
</evidence>
<accession>A0A9X2IZQ7</accession>
<feature type="domain" description="NAD-glutamate dehydrogenase catalytic" evidence="1">
    <location>
        <begin position="735"/>
        <end position="1236"/>
    </location>
</feature>
<dbReference type="RefSeq" id="WP_251917014.1">
    <property type="nucleotide sequence ID" value="NZ_JAMRXG010000016.1"/>
</dbReference>
<reference evidence="6" key="1">
    <citation type="submission" date="2022-06" db="EMBL/GenBank/DDBJ databases">
        <title>Novel species in genus nocardia.</title>
        <authorList>
            <person name="Li F."/>
        </authorList>
    </citation>
    <scope>NUCLEOTIDE SEQUENCE</scope>
    <source>
        <strain evidence="6">CDC141</strain>
    </source>
</reference>
<feature type="domain" description="NAD-glutamate dehydrogenase N-terminal ACT1" evidence="3">
    <location>
        <begin position="29"/>
        <end position="166"/>
    </location>
</feature>
<dbReference type="Pfam" id="PF21073">
    <property type="entry name" value="GDH_HM1"/>
    <property type="match status" value="1"/>
</dbReference>
<dbReference type="InterPro" id="IPR024727">
    <property type="entry name" value="NAD_Glu_DH_N_ACT1"/>
</dbReference>
<dbReference type="InterPro" id="IPR049056">
    <property type="entry name" value="NAD_Glu_DH_HM3"/>
</dbReference>
<organism evidence="6 7">
    <name type="scientific">Nocardia pulmonis</name>
    <dbReference type="NCBI Taxonomy" id="2951408"/>
    <lineage>
        <taxon>Bacteria</taxon>
        <taxon>Bacillati</taxon>
        <taxon>Actinomycetota</taxon>
        <taxon>Actinomycetes</taxon>
        <taxon>Mycobacteriales</taxon>
        <taxon>Nocardiaceae</taxon>
        <taxon>Nocardia</taxon>
    </lineage>
</organism>
<sequence>MTVSSELSSAAWVAGLPEQLRGELATLEEAYFRHVDAGDVDAISGSSLQIFRRHIELGMQRPPGTARVRVYHPDDGSGLGAAVQMVTDDMPLLVESVTSSLSRIGVSVSEIIHPIFEVRRDDEGRLESAAPHEVDGNGVTGLRESWMHVQLHPSTSPELLQRIEAAIPDVLTDVRQVIGDTEAMRAVQDQLADALDAAAKEDTPPFSGTDLVDCANLLRWLADGHFTVLGYARYQRAAAEGGKTKSVVVPGSCLGVLRPNVGTDFLVPVNGGNRPLLMLTQGLVPATVHRSVYPYFIGVAEFDAAGAITGEHLFIGVFTVAAMHENVLDIPVIERRVRAVIEQSGFDLDSFSGQAMLEAIQSFPRTELFSSDTETMRRTASAVLNVGMRRQVRLFLRSDSYGRFVACMVYLPRDRYTTRVRLEMQDILVRELGGVSIDYSARVSESELASVYFTVRLPEPGTKVDTSEANRLRIQALLTEASRTWDDHLRDEVATSSVLDPAVVQRYSAALPDAYKEDFEPSRALADILRLERLPAGRIDQHLYRRPESDPGSWRFTLYIGAGISLSQVLPLLQSLGVEVVDERPYQLEFEDGREAWIYDFGLQARPDLLRKALDRNMDAELVETTDRLDVLDAQERGLRDRFTEAFDALWYERAEADPLNELVLRAGLHWRSVSILRAYSKYLQQADFPYSQANIARVLLASPDIARLFVELFAALFDPDTVSPERAGELETAVRERINEVVSLDADRILRAILGLLKASLRTNFYRVDGQGRPRGYLSIKVEPREIAELPKPRPQFEIFVYSPRVEGVHLRFGPVARGGLRWSDRLEDFRTEILGLVKAQAVKNAVIVPVGAKGGFVVKRPPAATGDPAADRQALQAEGVACYRTFISGLLDVTDNVDHATGKVVPPERVVRRDGDDTYLVVAADKGTATFSDIANEVAQSYGFWLGDAFASGGSAGYDHKAMGITAKGAWESVKRHFAEMDIDTQTQDFTVVGVGDMSGDVFGNGMLLSEHIRLVAAFDHRHIFLDPNPDAARSFRERQRMFALPRSSWADYDTSLISEGGGVWDRTVKAIPISPQARAALGLADDVTVLSPPELIRAILLSPVQLLWNGGIGTYIKASTESHAEVGDKSNDAVRVNANELRVKVIGEGGNLGVTALGRIEFCRNGGKCNTDALDNSAGVDCSDHEVNIKVLLDGVVSSGELTAAERNPLLASMTDEVANMVLFDNVSQNFLMGMSRTEAPRMLNVHMRLIEELESRRGLDRDLEALPSDADMKQRLEQGSGLTSPELANLLAHVKLSLKSDLLEGDLPDSAYFSARLPKYFPTPLRERFGAAIKKHRLRREIVTTMMVNEMVDLGGITYAFRLSEEIGATAGDAMRAFAAASKIFDLHSIWSRIRAADAATAVKDELELETKRTLDRASRWLLSNRPQPIAVGAEIHRYAGKVRELAPKVPGWLRGHHIDTLEEQSTKLIGRGAPQDLASEVFGLLNLFPLLDVIDIADITERGGEEVGALYYALNEHLKIDWLLQAVSHLERGDRWHALARLALRDDMYASLRSLTLDVLSAGDPEETAEEKIAYWESKNQSRLGRARAALSELFESGTHDLATLSVAARQVRSMVSGVGAQSEVPR</sequence>
<dbReference type="InterPro" id="IPR048381">
    <property type="entry name" value="GDH_C"/>
</dbReference>
<dbReference type="EMBL" id="JAMRXG010000016">
    <property type="protein sequence ID" value="MCM6777683.1"/>
    <property type="molecule type" value="Genomic_DNA"/>
</dbReference>
<dbReference type="Pfam" id="PF05088">
    <property type="entry name" value="Bac_GDH_CD"/>
    <property type="match status" value="1"/>
</dbReference>
<name>A0A9X2IZQ7_9NOCA</name>
<comment type="caution">
    <text evidence="6">The sequence shown here is derived from an EMBL/GenBank/DDBJ whole genome shotgun (WGS) entry which is preliminary data.</text>
</comment>
<evidence type="ECO:0000259" key="2">
    <source>
        <dbReference type="Pfam" id="PF21074"/>
    </source>
</evidence>
<dbReference type="InterPro" id="IPR049064">
    <property type="entry name" value="NAD_Glu_DH_ACT3"/>
</dbReference>
<dbReference type="InterPro" id="IPR007780">
    <property type="entry name" value="NAD_Glu_DH_bac"/>
</dbReference>
<dbReference type="PANTHER" id="PTHR43403:SF1">
    <property type="entry name" value="NAD-SPECIFIC GLUTAMATE DEHYDROGENASE"/>
    <property type="match status" value="1"/>
</dbReference>
<feature type="domain" description="NAD-glutamate dehydrogenase ACT3" evidence="5">
    <location>
        <begin position="541"/>
        <end position="608"/>
    </location>
</feature>
<evidence type="ECO:0000313" key="6">
    <source>
        <dbReference type="EMBL" id="MCM6777683.1"/>
    </source>
</evidence>
<evidence type="ECO:0000259" key="5">
    <source>
        <dbReference type="Pfam" id="PF21077"/>
    </source>
</evidence>
<dbReference type="InterPro" id="IPR046346">
    <property type="entry name" value="Aminoacid_DH-like_N_sf"/>
</dbReference>
<dbReference type="PIRSF" id="PIRSF036761">
    <property type="entry name" value="GDH_Mll4104"/>
    <property type="match status" value="1"/>
</dbReference>
<dbReference type="InterPro" id="IPR049058">
    <property type="entry name" value="NAD_Glu_DH_HM2"/>
</dbReference>
<protein>
    <submittedName>
        <fullName evidence="6">NAD-glutamate dehydrogenase</fullName>
    </submittedName>
</protein>
<feature type="domain" description="NAD-glutamate dehydrogenase ACT2" evidence="4">
    <location>
        <begin position="393"/>
        <end position="486"/>
    </location>
</feature>
<dbReference type="GO" id="GO:0004069">
    <property type="term" value="F:L-aspartate:2-oxoglutarate aminotransferase activity"/>
    <property type="evidence" value="ECO:0007669"/>
    <property type="project" value="InterPro"/>
</dbReference>
<gene>
    <name evidence="6" type="ORF">NDR86_29775</name>
</gene>
<dbReference type="InterPro" id="IPR049059">
    <property type="entry name" value="NAD_Glu_DH_HM1"/>
</dbReference>
<evidence type="ECO:0000313" key="7">
    <source>
        <dbReference type="Proteomes" id="UP001139157"/>
    </source>
</evidence>
<dbReference type="PANTHER" id="PTHR43403">
    <property type="entry name" value="NAD-SPECIFIC GLUTAMATE DEHYDROGENASE"/>
    <property type="match status" value="1"/>
</dbReference>
<feature type="domain" description="NAD-specific glutamate dehydrogenase C-terminal" evidence="2">
    <location>
        <begin position="1283"/>
        <end position="1618"/>
    </location>
</feature>
<dbReference type="Proteomes" id="UP001139157">
    <property type="component" value="Unassembled WGS sequence"/>
</dbReference>
<dbReference type="InterPro" id="IPR049062">
    <property type="entry name" value="NAD_Glu_DH_ACT2"/>
</dbReference>
<dbReference type="Pfam" id="PF21074">
    <property type="entry name" value="GDH_C"/>
    <property type="match status" value="1"/>
</dbReference>
<proteinExistence type="predicted"/>
<dbReference type="GO" id="GO:0004352">
    <property type="term" value="F:glutamate dehydrogenase (NAD+) activity"/>
    <property type="evidence" value="ECO:0007669"/>
    <property type="project" value="InterPro"/>
</dbReference>
<dbReference type="Pfam" id="PF21075">
    <property type="entry name" value="GDH_ACT1"/>
    <property type="match status" value="1"/>
</dbReference>
<dbReference type="Pfam" id="PF21079">
    <property type="entry name" value="GDH_HM2"/>
    <property type="match status" value="1"/>
</dbReference>
<dbReference type="Pfam" id="PF21077">
    <property type="entry name" value="GDH_ACT3"/>
    <property type="match status" value="1"/>
</dbReference>
<dbReference type="SUPFAM" id="SSF51735">
    <property type="entry name" value="NAD(P)-binding Rossmann-fold domains"/>
    <property type="match status" value="1"/>
</dbReference>
<evidence type="ECO:0000259" key="3">
    <source>
        <dbReference type="Pfam" id="PF21075"/>
    </source>
</evidence>
<evidence type="ECO:0000259" key="4">
    <source>
        <dbReference type="Pfam" id="PF21076"/>
    </source>
</evidence>
<dbReference type="Pfam" id="PF21078">
    <property type="entry name" value="GDH_HM3"/>
    <property type="match status" value="1"/>
</dbReference>